<proteinExistence type="predicted"/>
<evidence type="ECO:0000313" key="2">
    <source>
        <dbReference type="EMBL" id="TDT72352.1"/>
    </source>
</evidence>
<organism evidence="2 3">
    <name type="scientific">Hypnocyclicus thermotrophus</name>
    <dbReference type="NCBI Taxonomy" id="1627895"/>
    <lineage>
        <taxon>Bacteria</taxon>
        <taxon>Fusobacteriati</taxon>
        <taxon>Fusobacteriota</taxon>
        <taxon>Fusobacteriia</taxon>
        <taxon>Fusobacteriales</taxon>
        <taxon>Fusobacteriaceae</taxon>
        <taxon>Hypnocyclicus</taxon>
    </lineage>
</organism>
<feature type="domain" description="Thioredoxin-like fold" evidence="1">
    <location>
        <begin position="132"/>
        <end position="208"/>
    </location>
</feature>
<keyword evidence="3" id="KW-1185">Reference proteome</keyword>
<dbReference type="PANTHER" id="PTHR37170:SF1">
    <property type="entry name" value="GLUTAREDOXIN-LIKE PROTEIN"/>
    <property type="match status" value="1"/>
</dbReference>
<dbReference type="PANTHER" id="PTHR37170">
    <property type="entry name" value="GLUTAREDOXIN-RELATED"/>
    <property type="match status" value="1"/>
</dbReference>
<dbReference type="EMBL" id="SOBG01000001">
    <property type="protein sequence ID" value="TDT72352.1"/>
    <property type="molecule type" value="Genomic_DNA"/>
</dbReference>
<evidence type="ECO:0000259" key="1">
    <source>
        <dbReference type="Pfam" id="PF13192"/>
    </source>
</evidence>
<dbReference type="SUPFAM" id="SSF52833">
    <property type="entry name" value="Thioredoxin-like"/>
    <property type="match status" value="2"/>
</dbReference>
<gene>
    <name evidence="2" type="ORF">EV215_0152</name>
</gene>
<dbReference type="InterPro" id="IPR011903">
    <property type="entry name" value="TON_0319-like"/>
</dbReference>
<dbReference type="NCBIfam" id="TIGR02187">
    <property type="entry name" value="PDO_seleno_TRX"/>
    <property type="match status" value="1"/>
</dbReference>
<protein>
    <submittedName>
        <fullName evidence="2">Glutaredoxin-like protein</fullName>
    </submittedName>
</protein>
<dbReference type="PROSITE" id="PS51354">
    <property type="entry name" value="GLUTAREDOXIN_2"/>
    <property type="match status" value="1"/>
</dbReference>
<dbReference type="CDD" id="cd02973">
    <property type="entry name" value="TRX_GRX_like"/>
    <property type="match status" value="1"/>
</dbReference>
<comment type="caution">
    <text evidence="2">The sequence shown here is derived from an EMBL/GenBank/DDBJ whole genome shotgun (WGS) entry which is preliminary data.</text>
</comment>
<dbReference type="Pfam" id="PF13192">
    <property type="entry name" value="Thioredoxin_3"/>
    <property type="match status" value="1"/>
</dbReference>
<dbReference type="AlphaFoldDB" id="A0AA46E056"/>
<reference evidence="2 3" key="1">
    <citation type="submission" date="2019-03" db="EMBL/GenBank/DDBJ databases">
        <title>Genomic Encyclopedia of Type Strains, Phase IV (KMG-IV): sequencing the most valuable type-strain genomes for metagenomic binning, comparative biology and taxonomic classification.</title>
        <authorList>
            <person name="Goeker M."/>
        </authorList>
    </citation>
    <scope>NUCLEOTIDE SEQUENCE [LARGE SCALE GENOMIC DNA]</scope>
    <source>
        <strain evidence="2 3">DSM 100055</strain>
    </source>
</reference>
<accession>A0AA46E056</accession>
<dbReference type="InterPro" id="IPR012336">
    <property type="entry name" value="Thioredoxin-like_fold"/>
</dbReference>
<sequence>MSIFNDDIKSQLKNVLKDMENNVKIIFFGNEEQISKDTEEIIKEVVELTDKLSLESYNFKSENDKATLYGIDKAPGFTLLKSDNSQTRMKFYGPPAGYEINSFIFSLLEASGKEQDMPENLINQIKSIDKKVNIKVFIGLSCPHCPGAVIAAHKLALLNENIDAEMIEANAFNELSTQFGISSVPRIFFNDDLDLLGAQPLEKFIETINKL</sequence>
<dbReference type="RefSeq" id="WP_134111930.1">
    <property type="nucleotide sequence ID" value="NZ_SOBG01000001.1"/>
</dbReference>
<evidence type="ECO:0000313" key="3">
    <source>
        <dbReference type="Proteomes" id="UP000294678"/>
    </source>
</evidence>
<dbReference type="Proteomes" id="UP000294678">
    <property type="component" value="Unassembled WGS sequence"/>
</dbReference>
<name>A0AA46E056_9FUSO</name>
<dbReference type="InterPro" id="IPR036249">
    <property type="entry name" value="Thioredoxin-like_sf"/>
</dbReference>
<dbReference type="Gene3D" id="3.40.30.80">
    <property type="match status" value="1"/>
</dbReference>